<evidence type="ECO:0000313" key="3">
    <source>
        <dbReference type="Proteomes" id="UP000035425"/>
    </source>
</evidence>
<sequence>MPRVFYIALGAAVGVVTVRRAARAVSTLTPQHLAGSLVESVQDFLADVREGMAEREDELRQALGLDDTGPDDTGDARGAGGPPGADAPGIPGARSA</sequence>
<gene>
    <name evidence="2" type="ORF">FrCorBMG51_19720</name>
</gene>
<accession>A0ABR5F0F8</accession>
<name>A0ABR5F0F8_9ACTN</name>
<feature type="compositionally biased region" description="Low complexity" evidence="1">
    <location>
        <begin position="84"/>
        <end position="96"/>
    </location>
</feature>
<comment type="caution">
    <text evidence="2">The sequence shown here is derived from an EMBL/GenBank/DDBJ whole genome shotgun (WGS) entry which is preliminary data.</text>
</comment>
<dbReference type="EMBL" id="JWIO01000040">
    <property type="protein sequence ID" value="KLL10208.1"/>
    <property type="molecule type" value="Genomic_DNA"/>
</dbReference>
<evidence type="ECO:0000256" key="1">
    <source>
        <dbReference type="SAM" id="MobiDB-lite"/>
    </source>
</evidence>
<organism evidence="2 3">
    <name type="scientific">Protofrankia coriariae</name>
    <dbReference type="NCBI Taxonomy" id="1562887"/>
    <lineage>
        <taxon>Bacteria</taxon>
        <taxon>Bacillati</taxon>
        <taxon>Actinomycetota</taxon>
        <taxon>Actinomycetes</taxon>
        <taxon>Frankiales</taxon>
        <taxon>Frankiaceae</taxon>
        <taxon>Protofrankia</taxon>
    </lineage>
</organism>
<dbReference type="InterPro" id="IPR046165">
    <property type="entry name" value="DUF6167"/>
</dbReference>
<reference evidence="2 3" key="1">
    <citation type="submission" date="2014-12" db="EMBL/GenBank/DDBJ databases">
        <title>Frankia sp. BMG5.1 draft genome.</title>
        <authorList>
            <person name="Gtari M."/>
            <person name="Ghodhbane-Gtari F."/>
            <person name="Nouioui I."/>
            <person name="Ktari A."/>
            <person name="Hezbri K."/>
            <person name="Mimouni W."/>
            <person name="Sbissi I."/>
            <person name="Ayari A."/>
            <person name="Yamanaka T."/>
            <person name="Normand P."/>
            <person name="Tisa L.S."/>
            <person name="Boudabous A."/>
        </authorList>
    </citation>
    <scope>NUCLEOTIDE SEQUENCE [LARGE SCALE GENOMIC DNA]</scope>
    <source>
        <strain evidence="2 3">BMG5.1</strain>
    </source>
</reference>
<protein>
    <submittedName>
        <fullName evidence="2">Uncharacterized protein</fullName>
    </submittedName>
</protein>
<evidence type="ECO:0000313" key="2">
    <source>
        <dbReference type="EMBL" id="KLL10208.1"/>
    </source>
</evidence>
<feature type="region of interest" description="Disordered" evidence="1">
    <location>
        <begin position="52"/>
        <end position="96"/>
    </location>
</feature>
<dbReference type="Pfam" id="PF19664">
    <property type="entry name" value="DUF6167"/>
    <property type="match status" value="1"/>
</dbReference>
<keyword evidence="3" id="KW-1185">Reference proteome</keyword>
<proteinExistence type="predicted"/>
<dbReference type="Proteomes" id="UP000035425">
    <property type="component" value="Unassembled WGS sequence"/>
</dbReference>